<dbReference type="GO" id="GO:0015074">
    <property type="term" value="P:DNA integration"/>
    <property type="evidence" value="ECO:0007669"/>
    <property type="project" value="InterPro"/>
</dbReference>
<evidence type="ECO:0000256" key="3">
    <source>
        <dbReference type="PROSITE-ProRule" id="PRU01248"/>
    </source>
</evidence>
<comment type="caution">
    <text evidence="7">The sequence shown here is derived from an EMBL/GenBank/DDBJ whole genome shotgun (WGS) entry which is preliminary data.</text>
</comment>
<dbReference type="SUPFAM" id="SSF47823">
    <property type="entry name" value="lambda integrase-like, N-terminal domain"/>
    <property type="match status" value="1"/>
</dbReference>
<dbReference type="PROSITE" id="PS51898">
    <property type="entry name" value="TYR_RECOMBINASE"/>
    <property type="match status" value="1"/>
</dbReference>
<evidence type="ECO:0000259" key="5">
    <source>
        <dbReference type="PROSITE" id="PS51898"/>
    </source>
</evidence>
<dbReference type="InterPro" id="IPR052925">
    <property type="entry name" value="Phage_Integrase-like_Recomb"/>
</dbReference>
<evidence type="ECO:0000256" key="4">
    <source>
        <dbReference type="SAM" id="MobiDB-lite"/>
    </source>
</evidence>
<keyword evidence="8" id="KW-1185">Reference proteome</keyword>
<dbReference type="InterPro" id="IPR011010">
    <property type="entry name" value="DNA_brk_join_enz"/>
</dbReference>
<dbReference type="InterPro" id="IPR044068">
    <property type="entry name" value="CB"/>
</dbReference>
<evidence type="ECO:0000313" key="7">
    <source>
        <dbReference type="EMBL" id="GGU61880.1"/>
    </source>
</evidence>
<organism evidence="7 8">
    <name type="scientific">Streptomyces lavendofoliae</name>
    <dbReference type="NCBI Taxonomy" id="67314"/>
    <lineage>
        <taxon>Bacteria</taxon>
        <taxon>Bacillati</taxon>
        <taxon>Actinomycetota</taxon>
        <taxon>Actinomycetes</taxon>
        <taxon>Kitasatosporales</taxon>
        <taxon>Streptomycetaceae</taxon>
        <taxon>Streptomyces</taxon>
    </lineage>
</organism>
<name>A0A918I385_9ACTN</name>
<gene>
    <name evidence="7" type="ORF">GCM10010274_58310</name>
</gene>
<dbReference type="InterPro" id="IPR013762">
    <property type="entry name" value="Integrase-like_cat_sf"/>
</dbReference>
<dbReference type="PANTHER" id="PTHR34605">
    <property type="entry name" value="PHAGE_INTEGRASE DOMAIN-CONTAINING PROTEIN"/>
    <property type="match status" value="1"/>
</dbReference>
<accession>A0A918I385</accession>
<dbReference type="Proteomes" id="UP000636661">
    <property type="component" value="Unassembled WGS sequence"/>
</dbReference>
<feature type="domain" description="Core-binding (CB)" evidence="6">
    <location>
        <begin position="40"/>
        <end position="126"/>
    </location>
</feature>
<protein>
    <submittedName>
        <fullName evidence="7">Integrase</fullName>
    </submittedName>
</protein>
<evidence type="ECO:0000259" key="6">
    <source>
        <dbReference type="PROSITE" id="PS51900"/>
    </source>
</evidence>
<dbReference type="SUPFAM" id="SSF56349">
    <property type="entry name" value="DNA breaking-rejoining enzymes"/>
    <property type="match status" value="1"/>
</dbReference>
<dbReference type="InterPro" id="IPR002104">
    <property type="entry name" value="Integrase_catalytic"/>
</dbReference>
<keyword evidence="2" id="KW-0233">DNA recombination</keyword>
<evidence type="ECO:0000313" key="8">
    <source>
        <dbReference type="Proteomes" id="UP000636661"/>
    </source>
</evidence>
<dbReference type="Gene3D" id="1.10.150.130">
    <property type="match status" value="1"/>
</dbReference>
<dbReference type="AlphaFoldDB" id="A0A918I385"/>
<evidence type="ECO:0000256" key="1">
    <source>
        <dbReference type="ARBA" id="ARBA00023125"/>
    </source>
</evidence>
<reference evidence="7" key="1">
    <citation type="journal article" date="2014" name="Int. J. Syst. Evol. Microbiol.">
        <title>Complete genome sequence of Corynebacterium casei LMG S-19264T (=DSM 44701T), isolated from a smear-ripened cheese.</title>
        <authorList>
            <consortium name="US DOE Joint Genome Institute (JGI-PGF)"/>
            <person name="Walter F."/>
            <person name="Albersmeier A."/>
            <person name="Kalinowski J."/>
            <person name="Ruckert C."/>
        </authorList>
    </citation>
    <scope>NUCLEOTIDE SEQUENCE</scope>
    <source>
        <strain evidence="7">JCM 4391</strain>
    </source>
</reference>
<dbReference type="Gene3D" id="1.10.443.10">
    <property type="entry name" value="Intergrase catalytic core"/>
    <property type="match status" value="1"/>
</dbReference>
<dbReference type="PANTHER" id="PTHR34605:SF4">
    <property type="entry name" value="DNA ADENINE METHYLTRANSFERASE"/>
    <property type="match status" value="1"/>
</dbReference>
<dbReference type="EMBL" id="BMTP01000020">
    <property type="protein sequence ID" value="GGU61880.1"/>
    <property type="molecule type" value="Genomic_DNA"/>
</dbReference>
<keyword evidence="1 3" id="KW-0238">DNA-binding</keyword>
<dbReference type="GO" id="GO:0003677">
    <property type="term" value="F:DNA binding"/>
    <property type="evidence" value="ECO:0007669"/>
    <property type="project" value="UniProtKB-UniRule"/>
</dbReference>
<feature type="region of interest" description="Disordered" evidence="4">
    <location>
        <begin position="19"/>
        <end position="39"/>
    </location>
</feature>
<proteinExistence type="predicted"/>
<sequence>MNEDGTEVVEAELVEDERLPATGKGAALVRPDAKNDPDAWLPEEVREDIEAGIAASTSTAYQRDFAEYTAWCRTVGRRAMPAAPQTVSHYISHLTRTPRPRTGRPYSPSTMERIIASIRTMHSAAGVQPPETKGARKVVAGYRRKLSAADSAQARARKTSPAVPAVLQKALSVVDRTTLKGKRDAAILLLGFACAARAVELTLLNVESVTEPAELQGVGIRVRIYRVKNKKWQNVTVKYGSAPQTCPVAATREYLEALAGQEHTSGPLFMRIDRWGYLNPPIYRGGVQVGDPTGRVTVDAISDVVELSMAAVGMSGRWRSHSLRRGFATAALMAKADPIHTSRHGGWADGSKAFQGYVEEADGLDERNPLTNIGL</sequence>
<feature type="domain" description="Tyr recombinase" evidence="5">
    <location>
        <begin position="157"/>
        <end position="371"/>
    </location>
</feature>
<dbReference type="PROSITE" id="PS51900">
    <property type="entry name" value="CB"/>
    <property type="match status" value="1"/>
</dbReference>
<dbReference type="InterPro" id="IPR010998">
    <property type="entry name" value="Integrase_recombinase_N"/>
</dbReference>
<dbReference type="GO" id="GO:0006310">
    <property type="term" value="P:DNA recombination"/>
    <property type="evidence" value="ECO:0007669"/>
    <property type="project" value="UniProtKB-KW"/>
</dbReference>
<dbReference type="RefSeq" id="WP_189554266.1">
    <property type="nucleotide sequence ID" value="NZ_BMTP01000020.1"/>
</dbReference>
<reference evidence="7" key="2">
    <citation type="submission" date="2020-09" db="EMBL/GenBank/DDBJ databases">
        <authorList>
            <person name="Sun Q."/>
            <person name="Ohkuma M."/>
        </authorList>
    </citation>
    <scope>NUCLEOTIDE SEQUENCE</scope>
    <source>
        <strain evidence="7">JCM 4391</strain>
    </source>
</reference>
<evidence type="ECO:0000256" key="2">
    <source>
        <dbReference type="ARBA" id="ARBA00023172"/>
    </source>
</evidence>